<dbReference type="Proteomes" id="UP000053555">
    <property type="component" value="Unassembled WGS sequence"/>
</dbReference>
<reference evidence="1" key="1">
    <citation type="submission" date="2014-07" db="EMBL/GenBank/DDBJ databases">
        <title>Identification of a novel salt tolerance gene in wild soybean by whole-genome sequencing.</title>
        <authorList>
            <person name="Lam H.-M."/>
            <person name="Qi X."/>
            <person name="Li M.-W."/>
            <person name="Liu X."/>
            <person name="Xie M."/>
            <person name="Ni M."/>
            <person name="Xu X."/>
        </authorList>
    </citation>
    <scope>NUCLEOTIDE SEQUENCE [LARGE SCALE GENOMIC DNA]</scope>
    <source>
        <tissue evidence="1">Root</tissue>
    </source>
</reference>
<dbReference type="AlphaFoldDB" id="A0A0B2PJ04"/>
<proteinExistence type="predicted"/>
<sequence>MTGNEPSSSFVYSTQAELKPSKTWLGLTHFHPYPNPQFAVYISSTPSTGS</sequence>
<dbReference type="EMBL" id="KN665274">
    <property type="protein sequence ID" value="KHN09351.1"/>
    <property type="molecule type" value="Genomic_DNA"/>
</dbReference>
<protein>
    <submittedName>
        <fullName evidence="1">Uncharacterized protein</fullName>
    </submittedName>
</protein>
<accession>A0A0B2PJ04</accession>
<name>A0A0B2PJ04_GLYSO</name>
<evidence type="ECO:0000313" key="1">
    <source>
        <dbReference type="EMBL" id="KHN09351.1"/>
    </source>
</evidence>
<gene>
    <name evidence="1" type="ORF">glysoja_037453</name>
</gene>
<organism evidence="1">
    <name type="scientific">Glycine soja</name>
    <name type="common">Wild soybean</name>
    <dbReference type="NCBI Taxonomy" id="3848"/>
    <lineage>
        <taxon>Eukaryota</taxon>
        <taxon>Viridiplantae</taxon>
        <taxon>Streptophyta</taxon>
        <taxon>Embryophyta</taxon>
        <taxon>Tracheophyta</taxon>
        <taxon>Spermatophyta</taxon>
        <taxon>Magnoliopsida</taxon>
        <taxon>eudicotyledons</taxon>
        <taxon>Gunneridae</taxon>
        <taxon>Pentapetalae</taxon>
        <taxon>rosids</taxon>
        <taxon>fabids</taxon>
        <taxon>Fabales</taxon>
        <taxon>Fabaceae</taxon>
        <taxon>Papilionoideae</taxon>
        <taxon>50 kb inversion clade</taxon>
        <taxon>NPAAA clade</taxon>
        <taxon>indigoferoid/millettioid clade</taxon>
        <taxon>Phaseoleae</taxon>
        <taxon>Glycine</taxon>
        <taxon>Glycine subgen. Soja</taxon>
    </lineage>
</organism>